<evidence type="ECO:0000256" key="3">
    <source>
        <dbReference type="ARBA" id="ARBA00022679"/>
    </source>
</evidence>
<evidence type="ECO:0000256" key="7">
    <source>
        <dbReference type="ARBA" id="ARBA00023012"/>
    </source>
</evidence>
<keyword evidence="8" id="KW-1133">Transmembrane helix</keyword>
<evidence type="ECO:0000256" key="8">
    <source>
        <dbReference type="SAM" id="Phobius"/>
    </source>
</evidence>
<keyword evidence="3" id="KW-0808">Transferase</keyword>
<keyword evidence="8" id="KW-0812">Transmembrane</keyword>
<evidence type="ECO:0000313" key="10">
    <source>
        <dbReference type="EMBL" id="REA57634.1"/>
    </source>
</evidence>
<dbReference type="InterPro" id="IPR004358">
    <property type="entry name" value="Sig_transdc_His_kin-like_C"/>
</dbReference>
<evidence type="ECO:0000259" key="9">
    <source>
        <dbReference type="PROSITE" id="PS50109"/>
    </source>
</evidence>
<keyword evidence="4" id="KW-0547">Nucleotide-binding</keyword>
<gene>
    <name evidence="10" type="ORF">DSL64_23125</name>
</gene>
<proteinExistence type="predicted"/>
<dbReference type="Gene3D" id="3.30.565.10">
    <property type="entry name" value="Histidine kinase-like ATPase, C-terminal domain"/>
    <property type="match status" value="1"/>
</dbReference>
<evidence type="ECO:0000313" key="11">
    <source>
        <dbReference type="Proteomes" id="UP000256373"/>
    </source>
</evidence>
<dbReference type="Proteomes" id="UP000256373">
    <property type="component" value="Unassembled WGS sequence"/>
</dbReference>
<dbReference type="AlphaFoldDB" id="A0A3D8Y621"/>
<dbReference type="PANTHER" id="PTHR43065">
    <property type="entry name" value="SENSOR HISTIDINE KINASE"/>
    <property type="match status" value="1"/>
</dbReference>
<dbReference type="EMBL" id="QNUL01000026">
    <property type="protein sequence ID" value="REA57634.1"/>
    <property type="molecule type" value="Genomic_DNA"/>
</dbReference>
<evidence type="ECO:0000256" key="6">
    <source>
        <dbReference type="ARBA" id="ARBA00022840"/>
    </source>
</evidence>
<name>A0A3D8Y621_9BACT</name>
<dbReference type="InterPro" id="IPR005467">
    <property type="entry name" value="His_kinase_dom"/>
</dbReference>
<dbReference type="Pfam" id="PF02518">
    <property type="entry name" value="HATPase_c"/>
    <property type="match status" value="1"/>
</dbReference>
<comment type="caution">
    <text evidence="10">The sequence shown here is derived from an EMBL/GenBank/DDBJ whole genome shotgun (WGS) entry which is preliminary data.</text>
</comment>
<feature type="transmembrane region" description="Helical" evidence="8">
    <location>
        <begin position="37"/>
        <end position="57"/>
    </location>
</feature>
<dbReference type="SUPFAM" id="SSF55874">
    <property type="entry name" value="ATPase domain of HSP90 chaperone/DNA topoisomerase II/histidine kinase"/>
    <property type="match status" value="1"/>
</dbReference>
<keyword evidence="8" id="KW-0472">Membrane</keyword>
<dbReference type="GO" id="GO:0000160">
    <property type="term" value="P:phosphorelay signal transduction system"/>
    <property type="evidence" value="ECO:0007669"/>
    <property type="project" value="UniProtKB-KW"/>
</dbReference>
<evidence type="ECO:0000256" key="2">
    <source>
        <dbReference type="ARBA" id="ARBA00012438"/>
    </source>
</evidence>
<dbReference type="PROSITE" id="PS50109">
    <property type="entry name" value="HIS_KIN"/>
    <property type="match status" value="1"/>
</dbReference>
<keyword evidence="5 10" id="KW-0418">Kinase</keyword>
<comment type="catalytic activity">
    <reaction evidence="1">
        <text>ATP + protein L-histidine = ADP + protein N-phospho-L-histidine.</text>
        <dbReference type="EC" id="2.7.13.3"/>
    </reaction>
</comment>
<keyword evidence="11" id="KW-1185">Reference proteome</keyword>
<evidence type="ECO:0000256" key="5">
    <source>
        <dbReference type="ARBA" id="ARBA00022777"/>
    </source>
</evidence>
<protein>
    <recommendedName>
        <fullName evidence="2">histidine kinase</fullName>
        <ecNumber evidence="2">2.7.13.3</ecNumber>
    </recommendedName>
</protein>
<sequence>MNSGTSKQKPKFRLQPVALLNSDRLKRSMTDVYDQKIFLKYMIGVILVLLSIGSLFYTNNLVDKLEEREEREVTLYAELLRTLTTTDNNENVNVIFTVIQEAVDFYQIPTIYVDENNTNRANQTIEREYPPNITPQQREKIIDEQLAIMKQEHTPIPVELAPGKTGYIYYSNSFLLTQLRYYPAIQLSVMLLIGYLAYLAFSSARKAEQNRVWVGLAKETAHQLGTPLSSLMAWVEYFRSDPNIEPYIAEEIEKDVIRLEMITTRFSNIGSVPTMKEEPVAEIVIDFITYLQKRVSSKVNFTVDNQLAPEQTTSLNKNLFEWVVENICKNAVDAMGGIGDINVTLQSPPNTNQILIDISDTGKGMTKVNMSKIFNPGFSTKKRGWGLGLTLAKRIIENYHSGKLFVKSSELGKGTTFRIILPAQVIED</sequence>
<reference evidence="10 11" key="1">
    <citation type="submission" date="2018-07" db="EMBL/GenBank/DDBJ databases">
        <title>Dyadobacter roseus sp. nov., isolated from rose rhizosphere soil.</title>
        <authorList>
            <person name="Chen L."/>
        </authorList>
    </citation>
    <scope>NUCLEOTIDE SEQUENCE [LARGE SCALE GENOMIC DNA]</scope>
    <source>
        <strain evidence="10 11">RS19</strain>
    </source>
</reference>
<keyword evidence="6" id="KW-0067">ATP-binding</keyword>
<dbReference type="EC" id="2.7.13.3" evidence="2"/>
<evidence type="ECO:0000256" key="4">
    <source>
        <dbReference type="ARBA" id="ARBA00022741"/>
    </source>
</evidence>
<dbReference type="InterPro" id="IPR003594">
    <property type="entry name" value="HATPase_dom"/>
</dbReference>
<dbReference type="GO" id="GO:0005524">
    <property type="term" value="F:ATP binding"/>
    <property type="evidence" value="ECO:0007669"/>
    <property type="project" value="UniProtKB-KW"/>
</dbReference>
<feature type="transmembrane region" description="Helical" evidence="8">
    <location>
        <begin position="181"/>
        <end position="201"/>
    </location>
</feature>
<dbReference type="PRINTS" id="PR00344">
    <property type="entry name" value="BCTRLSENSOR"/>
</dbReference>
<accession>A0A3D8Y621</accession>
<dbReference type="SMART" id="SM00387">
    <property type="entry name" value="HATPase_c"/>
    <property type="match status" value="1"/>
</dbReference>
<dbReference type="PANTHER" id="PTHR43065:SF46">
    <property type="entry name" value="C4-DICARBOXYLATE TRANSPORT SENSOR PROTEIN DCTB"/>
    <property type="match status" value="1"/>
</dbReference>
<evidence type="ECO:0000256" key="1">
    <source>
        <dbReference type="ARBA" id="ARBA00000085"/>
    </source>
</evidence>
<keyword evidence="7" id="KW-0902">Two-component regulatory system</keyword>
<organism evidence="10 11">
    <name type="scientific">Dyadobacter luteus</name>
    <dbReference type="NCBI Taxonomy" id="2259619"/>
    <lineage>
        <taxon>Bacteria</taxon>
        <taxon>Pseudomonadati</taxon>
        <taxon>Bacteroidota</taxon>
        <taxon>Cytophagia</taxon>
        <taxon>Cytophagales</taxon>
        <taxon>Spirosomataceae</taxon>
        <taxon>Dyadobacter</taxon>
    </lineage>
</organism>
<dbReference type="OrthoDB" id="1931120at2"/>
<dbReference type="InterPro" id="IPR036890">
    <property type="entry name" value="HATPase_C_sf"/>
</dbReference>
<dbReference type="GO" id="GO:0004673">
    <property type="term" value="F:protein histidine kinase activity"/>
    <property type="evidence" value="ECO:0007669"/>
    <property type="project" value="UniProtKB-EC"/>
</dbReference>
<feature type="domain" description="Histidine kinase" evidence="9">
    <location>
        <begin position="219"/>
        <end position="425"/>
    </location>
</feature>